<gene>
    <name evidence="6" type="primary">wrbA</name>
    <name evidence="6" type="ORF">GPM19_08150</name>
</gene>
<dbReference type="InterPro" id="IPR029039">
    <property type="entry name" value="Flavoprotein-like_sf"/>
</dbReference>
<evidence type="ECO:0000256" key="4">
    <source>
        <dbReference type="ARBA" id="ARBA00022643"/>
    </source>
</evidence>
<keyword evidence="3" id="KW-0285">Flavoprotein</keyword>
<dbReference type="EMBL" id="WTKP01000005">
    <property type="protein sequence ID" value="MWJ28176.1"/>
    <property type="molecule type" value="Genomic_DNA"/>
</dbReference>
<dbReference type="RefSeq" id="WP_160418549.1">
    <property type="nucleotide sequence ID" value="NZ_WTKP01000005.1"/>
</dbReference>
<dbReference type="Proteomes" id="UP000437638">
    <property type="component" value="Unassembled WGS sequence"/>
</dbReference>
<name>A0A7X3H0K9_9GAMM</name>
<dbReference type="GO" id="GO:0010181">
    <property type="term" value="F:FMN binding"/>
    <property type="evidence" value="ECO:0007669"/>
    <property type="project" value="InterPro"/>
</dbReference>
<sequence>MSDSTPYVLVLYYSRFGATASMARQLAKGVESVSGVQARLRTVPPVSPTCEAVDPEIPEEGAVYADLEDLRHCSALALGSPTRFGNMAAPLKHFLDTTSNLWMNGALIDKPAGAFTSTSSLHGGQEITLLTMLVPLLHHGMVYAGLPYSETALFTTQSGGTPYGATHLAGQRSDRLLDENESELAYAQGRRLARLALALDGMRKEAS</sequence>
<evidence type="ECO:0000256" key="3">
    <source>
        <dbReference type="ARBA" id="ARBA00022630"/>
    </source>
</evidence>
<dbReference type="GO" id="GO:0009055">
    <property type="term" value="F:electron transfer activity"/>
    <property type="evidence" value="ECO:0007669"/>
    <property type="project" value="InterPro"/>
</dbReference>
<dbReference type="InterPro" id="IPR001226">
    <property type="entry name" value="Flavodoxin_CS"/>
</dbReference>
<protein>
    <submittedName>
        <fullName evidence="6">NAD(P)H:quinone oxidoreductase</fullName>
        <ecNumber evidence="6">1.6.5.2</ecNumber>
    </submittedName>
</protein>
<reference evidence="6 7" key="1">
    <citation type="submission" date="2019-12" db="EMBL/GenBank/DDBJ databases">
        <title>Halomonas rutogse sp. nov. isolated from two lakes on Tibetan Plateau.</title>
        <authorList>
            <person name="Gao P."/>
        </authorList>
    </citation>
    <scope>NUCLEOTIDE SEQUENCE [LARGE SCALE GENOMIC DNA]</scope>
    <source>
        <strain evidence="6 7">ZH2S</strain>
    </source>
</reference>
<dbReference type="PROSITE" id="PS50902">
    <property type="entry name" value="FLAVODOXIN_LIKE"/>
    <property type="match status" value="1"/>
</dbReference>
<dbReference type="Pfam" id="PF03358">
    <property type="entry name" value="FMN_red"/>
    <property type="match status" value="1"/>
</dbReference>
<comment type="similarity">
    <text evidence="2">Belongs to the WrbA family.</text>
</comment>
<dbReference type="InterPro" id="IPR005025">
    <property type="entry name" value="FMN_Rdtase-like_dom"/>
</dbReference>
<feature type="domain" description="Flavodoxin-like" evidence="5">
    <location>
        <begin position="8"/>
        <end position="193"/>
    </location>
</feature>
<keyword evidence="4" id="KW-0288">FMN</keyword>
<evidence type="ECO:0000256" key="1">
    <source>
        <dbReference type="ARBA" id="ARBA00001917"/>
    </source>
</evidence>
<dbReference type="GO" id="GO:0016020">
    <property type="term" value="C:membrane"/>
    <property type="evidence" value="ECO:0007669"/>
    <property type="project" value="TreeGrafter"/>
</dbReference>
<accession>A0A7X3H0K9</accession>
<dbReference type="NCBIfam" id="TIGR01755">
    <property type="entry name" value="flav_wrbA"/>
    <property type="match status" value="1"/>
</dbReference>
<dbReference type="GO" id="GO:0003955">
    <property type="term" value="F:NAD(P)H dehydrogenase (quinone) activity"/>
    <property type="evidence" value="ECO:0007669"/>
    <property type="project" value="UniProtKB-EC"/>
</dbReference>
<dbReference type="PROSITE" id="PS00201">
    <property type="entry name" value="FLAVODOXIN"/>
    <property type="match status" value="1"/>
</dbReference>
<evidence type="ECO:0000313" key="7">
    <source>
        <dbReference type="Proteomes" id="UP000437638"/>
    </source>
</evidence>
<dbReference type="FunFam" id="3.40.50.360:FF:000001">
    <property type="entry name" value="NAD(P)H dehydrogenase (Quinone) FQR1-like"/>
    <property type="match status" value="1"/>
</dbReference>
<evidence type="ECO:0000259" key="5">
    <source>
        <dbReference type="PROSITE" id="PS50902"/>
    </source>
</evidence>
<comment type="caution">
    <text evidence="6">The sequence shown here is derived from an EMBL/GenBank/DDBJ whole genome shotgun (WGS) entry which is preliminary data.</text>
</comment>
<evidence type="ECO:0000256" key="2">
    <source>
        <dbReference type="ARBA" id="ARBA00006961"/>
    </source>
</evidence>
<dbReference type="PANTHER" id="PTHR30546">
    <property type="entry name" value="FLAVODOXIN-RELATED PROTEIN WRBA-RELATED"/>
    <property type="match status" value="1"/>
</dbReference>
<dbReference type="InterPro" id="IPR008254">
    <property type="entry name" value="Flavodoxin/NO_synth"/>
</dbReference>
<dbReference type="AlphaFoldDB" id="A0A7X3H0K9"/>
<comment type="cofactor">
    <cofactor evidence="1">
        <name>FMN</name>
        <dbReference type="ChEBI" id="CHEBI:58210"/>
    </cofactor>
</comment>
<keyword evidence="7" id="KW-1185">Reference proteome</keyword>
<dbReference type="InterPro" id="IPR010089">
    <property type="entry name" value="Flavoprotein_WrbA-like"/>
</dbReference>
<dbReference type="EC" id="1.6.5.2" evidence="6"/>
<dbReference type="NCBIfam" id="NF002999">
    <property type="entry name" value="PRK03767.1"/>
    <property type="match status" value="1"/>
</dbReference>
<dbReference type="SUPFAM" id="SSF52218">
    <property type="entry name" value="Flavoproteins"/>
    <property type="match status" value="1"/>
</dbReference>
<organism evidence="6 7">
    <name type="scientific">Vreelandella zhuhanensis</name>
    <dbReference type="NCBI Taxonomy" id="2684210"/>
    <lineage>
        <taxon>Bacteria</taxon>
        <taxon>Pseudomonadati</taxon>
        <taxon>Pseudomonadota</taxon>
        <taxon>Gammaproteobacteria</taxon>
        <taxon>Oceanospirillales</taxon>
        <taxon>Halomonadaceae</taxon>
        <taxon>Vreelandella</taxon>
    </lineage>
</organism>
<dbReference type="Gene3D" id="3.40.50.360">
    <property type="match status" value="1"/>
</dbReference>
<evidence type="ECO:0000313" key="6">
    <source>
        <dbReference type="EMBL" id="MWJ28176.1"/>
    </source>
</evidence>
<keyword evidence="6" id="KW-0560">Oxidoreductase</keyword>
<dbReference type="PANTHER" id="PTHR30546:SF23">
    <property type="entry name" value="FLAVOPROTEIN-LIKE PROTEIN YCP4-RELATED"/>
    <property type="match status" value="1"/>
</dbReference>
<proteinExistence type="inferred from homology"/>